<dbReference type="GO" id="GO:0043235">
    <property type="term" value="C:receptor complex"/>
    <property type="evidence" value="ECO:0007669"/>
    <property type="project" value="TreeGrafter"/>
</dbReference>
<evidence type="ECO:0000259" key="10">
    <source>
        <dbReference type="PROSITE" id="PS50011"/>
    </source>
</evidence>
<dbReference type="Proteomes" id="UP000030758">
    <property type="component" value="Unassembled WGS sequence"/>
</dbReference>
<evidence type="ECO:0000256" key="4">
    <source>
        <dbReference type="ARBA" id="ARBA00022741"/>
    </source>
</evidence>
<feature type="domain" description="Protein kinase" evidence="10">
    <location>
        <begin position="99"/>
        <end position="362"/>
    </location>
</feature>
<evidence type="ECO:0000313" key="11">
    <source>
        <dbReference type="EMBL" id="KFD59066.1"/>
    </source>
</evidence>
<dbReference type="EMBL" id="KL363182">
    <property type="protein sequence ID" value="KFD59066.1"/>
    <property type="molecule type" value="Genomic_DNA"/>
</dbReference>
<dbReference type="GO" id="GO:0007399">
    <property type="term" value="P:nervous system development"/>
    <property type="evidence" value="ECO:0007669"/>
    <property type="project" value="TreeGrafter"/>
</dbReference>
<dbReference type="Gene3D" id="3.30.160.20">
    <property type="match status" value="1"/>
</dbReference>
<evidence type="ECO:0000313" key="13">
    <source>
        <dbReference type="Proteomes" id="UP000030764"/>
    </source>
</evidence>
<dbReference type="InterPro" id="IPR050122">
    <property type="entry name" value="RTK"/>
</dbReference>
<evidence type="ECO:0000256" key="7">
    <source>
        <dbReference type="ARBA" id="ARBA00023137"/>
    </source>
</evidence>
<gene>
    <name evidence="11" type="ORF">M513_00229</name>
    <name evidence="12" type="ORF">M514_00229</name>
</gene>
<dbReference type="InterPro" id="IPR001245">
    <property type="entry name" value="Ser-Thr/Tyr_kinase_cat_dom"/>
</dbReference>
<dbReference type="AlphaFoldDB" id="A0A085NED2"/>
<dbReference type="SMART" id="SM00219">
    <property type="entry name" value="TyrKc"/>
    <property type="match status" value="1"/>
</dbReference>
<dbReference type="GO" id="GO:0003747">
    <property type="term" value="F:translation release factor activity"/>
    <property type="evidence" value="ECO:0007669"/>
    <property type="project" value="InterPro"/>
</dbReference>
<dbReference type="PANTHER" id="PTHR24416:SF564">
    <property type="entry name" value="MACROPHAGE-STIMULATING PROTEIN RECEPTOR"/>
    <property type="match status" value="1"/>
</dbReference>
<evidence type="ECO:0000256" key="2">
    <source>
        <dbReference type="ARBA" id="ARBA00010835"/>
    </source>
</evidence>
<organism evidence="12">
    <name type="scientific">Trichuris suis</name>
    <name type="common">pig whipworm</name>
    <dbReference type="NCBI Taxonomy" id="68888"/>
    <lineage>
        <taxon>Eukaryota</taxon>
        <taxon>Metazoa</taxon>
        <taxon>Ecdysozoa</taxon>
        <taxon>Nematoda</taxon>
        <taxon>Enoplea</taxon>
        <taxon>Dorylaimia</taxon>
        <taxon>Trichinellida</taxon>
        <taxon>Trichuridae</taxon>
        <taxon>Trichuris</taxon>
    </lineage>
</organism>
<dbReference type="InterPro" id="IPR000719">
    <property type="entry name" value="Prot_kinase_dom"/>
</dbReference>
<dbReference type="GO" id="GO:0016477">
    <property type="term" value="P:cell migration"/>
    <property type="evidence" value="ECO:0007669"/>
    <property type="project" value="TreeGrafter"/>
</dbReference>
<dbReference type="InterPro" id="IPR011009">
    <property type="entry name" value="Kinase-like_dom_sf"/>
</dbReference>
<dbReference type="PROSITE" id="PS00109">
    <property type="entry name" value="PROTEIN_KINASE_TYR"/>
    <property type="match status" value="1"/>
</dbReference>
<evidence type="ECO:0000256" key="6">
    <source>
        <dbReference type="ARBA" id="ARBA00022840"/>
    </source>
</evidence>
<keyword evidence="4 9" id="KW-0547">Nucleotide-binding</keyword>
<comment type="similarity">
    <text evidence="2">Belongs to the prokaryotic/mitochondrial release factor family.</text>
</comment>
<dbReference type="InterPro" id="IPR000352">
    <property type="entry name" value="Pep_chain_release_fac_I"/>
</dbReference>
<dbReference type="CDD" id="cd00192">
    <property type="entry name" value="PTKc"/>
    <property type="match status" value="1"/>
</dbReference>
<keyword evidence="5" id="KW-0418">Kinase</keyword>
<name>A0A085NED2_9BILA</name>
<reference evidence="12 13" key="1">
    <citation type="journal article" date="2014" name="Nat. Genet.">
        <title>Genome and transcriptome of the porcine whipworm Trichuris suis.</title>
        <authorList>
            <person name="Jex A.R."/>
            <person name="Nejsum P."/>
            <person name="Schwarz E.M."/>
            <person name="Hu L."/>
            <person name="Young N.D."/>
            <person name="Hall R.S."/>
            <person name="Korhonen P.K."/>
            <person name="Liao S."/>
            <person name="Thamsborg S."/>
            <person name="Xia J."/>
            <person name="Xu P."/>
            <person name="Wang S."/>
            <person name="Scheerlinck J.P."/>
            <person name="Hofmann A."/>
            <person name="Sternberg P.W."/>
            <person name="Wang J."/>
            <person name="Gasser R.B."/>
        </authorList>
    </citation>
    <scope>NUCLEOTIDE SEQUENCE [LARGE SCALE GENOMIC DNA]</scope>
    <source>
        <strain evidence="12">DCEP-RM93F</strain>
        <strain evidence="11">DCEP-RM93M</strain>
    </source>
</reference>
<dbReference type="InterPro" id="IPR020635">
    <property type="entry name" value="Tyr_kinase_cat_dom"/>
</dbReference>
<dbReference type="Proteomes" id="UP000030764">
    <property type="component" value="Unassembled WGS sequence"/>
</dbReference>
<dbReference type="InterPro" id="IPR017441">
    <property type="entry name" value="Protein_kinase_ATP_BS"/>
</dbReference>
<accession>A0A085NED2</accession>
<protein>
    <recommendedName>
        <fullName evidence="10">Protein kinase domain-containing protein</fullName>
    </recommendedName>
</protein>
<dbReference type="PRINTS" id="PR00109">
    <property type="entry name" value="TYRKINASE"/>
</dbReference>
<dbReference type="EMBL" id="KL367510">
    <property type="protein sequence ID" value="KFD67828.1"/>
    <property type="molecule type" value="Genomic_DNA"/>
</dbReference>
<comment type="subcellular location">
    <subcellularLocation>
        <location evidence="1">Membrane</location>
        <topology evidence="1">Single-pass membrane protein</topology>
    </subcellularLocation>
</comment>
<dbReference type="SUPFAM" id="SSF75620">
    <property type="entry name" value="Release factor"/>
    <property type="match status" value="1"/>
</dbReference>
<dbReference type="GO" id="GO:0005524">
    <property type="term" value="F:ATP binding"/>
    <property type="evidence" value="ECO:0007669"/>
    <property type="project" value="UniProtKB-UniRule"/>
</dbReference>
<dbReference type="InterPro" id="IPR045853">
    <property type="entry name" value="Pep_chain_release_fac_I_sf"/>
</dbReference>
<keyword evidence="7" id="KW-0829">Tyrosine-protein kinase</keyword>
<dbReference type="SUPFAM" id="SSF56112">
    <property type="entry name" value="Protein kinase-like (PK-like)"/>
    <property type="match status" value="1"/>
</dbReference>
<feature type="binding site" evidence="9">
    <location>
        <position position="132"/>
    </location>
    <ligand>
        <name>ATP</name>
        <dbReference type="ChEBI" id="CHEBI:30616"/>
    </ligand>
</feature>
<evidence type="ECO:0000313" key="12">
    <source>
        <dbReference type="EMBL" id="KFD67828.1"/>
    </source>
</evidence>
<dbReference type="PROSITE" id="PS50011">
    <property type="entry name" value="PROTEIN_KINASE_DOM"/>
    <property type="match status" value="1"/>
</dbReference>
<dbReference type="GO" id="GO:0007169">
    <property type="term" value="P:cell surface receptor protein tyrosine kinase signaling pathway"/>
    <property type="evidence" value="ECO:0007669"/>
    <property type="project" value="TreeGrafter"/>
</dbReference>
<evidence type="ECO:0000256" key="5">
    <source>
        <dbReference type="ARBA" id="ARBA00022777"/>
    </source>
</evidence>
<proteinExistence type="inferred from homology"/>
<sequence>MLLVVRIRKKKLAPTFIVCSRLAACSDVLNMTCHTFFENPLFPGKWKMQEQASSRYPPMLPIHSSVSNLWSHSVGIPLQAINSDLCKAVDDLLVPFDHVNIQSLIGKGHFSQVYKASYKPRTSACWYTVAVKIMRAERSLTVHDVETFWREAAVMRQLDHANLLNVIAVSWTHSGLPVMILPFMDKGDLRTFVSEIKRELMVVDLIHFARQVAAGMCYLSSHHYVHRDLAARNCMVASDGRVIVADFGLTISLADHDAWWRRKQTKLPVKWMAIESLLDNEVFNEKTDVWSFGVLLWELMTRGAVPYANVDNQDLKSALQCGLRLCPPYQSPKDVYGLMLACWRPEPSSRPSFRKIFAHLCALLELHSRPSPPFDIYYSKMFSCRCSSLRKAFLQTISMRWISRKEYRFPELKEEELMEHFISGHGPGGQNVNKRQNCVLLKHVPTGLWVKVHESRVLQNNRVIARQRLTERLDDMINGENSFNAQRRQELRQKGINAKAKRLKVRELRQQLRTKMETWCREDTLPPIT</sequence>
<keyword evidence="13" id="KW-1185">Reference proteome</keyword>
<dbReference type="Pfam" id="PF07714">
    <property type="entry name" value="PK_Tyr_Ser-Thr"/>
    <property type="match status" value="1"/>
</dbReference>
<evidence type="ECO:0000256" key="3">
    <source>
        <dbReference type="ARBA" id="ARBA00022679"/>
    </source>
</evidence>
<dbReference type="Gene3D" id="3.30.200.20">
    <property type="entry name" value="Phosphorylase Kinase, domain 1"/>
    <property type="match status" value="1"/>
</dbReference>
<dbReference type="FunFam" id="1.10.510.10:FF:000554">
    <property type="entry name" value="Predicted protein"/>
    <property type="match status" value="1"/>
</dbReference>
<evidence type="ECO:0000256" key="1">
    <source>
        <dbReference type="ARBA" id="ARBA00004167"/>
    </source>
</evidence>
<dbReference type="PROSITE" id="PS00107">
    <property type="entry name" value="PROTEIN_KINASE_ATP"/>
    <property type="match status" value="1"/>
</dbReference>
<comment type="catalytic activity">
    <reaction evidence="8">
        <text>L-tyrosyl-[protein] + ATP = O-phospho-L-tyrosyl-[protein] + ADP + H(+)</text>
        <dbReference type="Rhea" id="RHEA:10596"/>
        <dbReference type="Rhea" id="RHEA-COMP:10136"/>
        <dbReference type="Rhea" id="RHEA-COMP:20101"/>
        <dbReference type="ChEBI" id="CHEBI:15378"/>
        <dbReference type="ChEBI" id="CHEBI:30616"/>
        <dbReference type="ChEBI" id="CHEBI:46858"/>
        <dbReference type="ChEBI" id="CHEBI:61978"/>
        <dbReference type="ChEBI" id="CHEBI:456216"/>
        <dbReference type="EC" id="2.7.10.1"/>
    </reaction>
</comment>
<dbReference type="InterPro" id="IPR008266">
    <property type="entry name" value="Tyr_kinase_AS"/>
</dbReference>
<evidence type="ECO:0000256" key="8">
    <source>
        <dbReference type="ARBA" id="ARBA00051243"/>
    </source>
</evidence>
<keyword evidence="3" id="KW-0808">Transferase</keyword>
<dbReference type="GO" id="GO:0005886">
    <property type="term" value="C:plasma membrane"/>
    <property type="evidence" value="ECO:0007669"/>
    <property type="project" value="TreeGrafter"/>
</dbReference>
<keyword evidence="6 9" id="KW-0067">ATP-binding</keyword>
<dbReference type="Gene3D" id="1.10.510.10">
    <property type="entry name" value="Transferase(Phosphotransferase) domain 1"/>
    <property type="match status" value="1"/>
</dbReference>
<dbReference type="GO" id="GO:0004714">
    <property type="term" value="F:transmembrane receptor protein tyrosine kinase activity"/>
    <property type="evidence" value="ECO:0007669"/>
    <property type="project" value="UniProtKB-EC"/>
</dbReference>
<evidence type="ECO:0000256" key="9">
    <source>
        <dbReference type="PROSITE-ProRule" id="PRU10141"/>
    </source>
</evidence>
<dbReference type="Pfam" id="PF00472">
    <property type="entry name" value="RF-1"/>
    <property type="match status" value="1"/>
</dbReference>
<dbReference type="PANTHER" id="PTHR24416">
    <property type="entry name" value="TYROSINE-PROTEIN KINASE RECEPTOR"/>
    <property type="match status" value="1"/>
</dbReference>